<organism evidence="2 3">
    <name type="scientific">Aeromonas diversa CDC 2478-85</name>
    <dbReference type="NCBI Taxonomy" id="1268237"/>
    <lineage>
        <taxon>Bacteria</taxon>
        <taxon>Pseudomonadati</taxon>
        <taxon>Pseudomonadota</taxon>
        <taxon>Gammaproteobacteria</taxon>
        <taxon>Aeromonadales</taxon>
        <taxon>Aeromonadaceae</taxon>
        <taxon>Aeromonas</taxon>
    </lineage>
</organism>
<dbReference type="PANTHER" id="PTHR33361">
    <property type="entry name" value="GLR0591 PROTEIN"/>
    <property type="match status" value="1"/>
</dbReference>
<accession>N9VRH6</accession>
<protein>
    <recommendedName>
        <fullName evidence="4">DUF885 domain-containing protein</fullName>
    </recommendedName>
</protein>
<sequence length="705" mass="78772">MHIMTLTLNKVALACAIALPLFACNGSNDSSPPKADPVATRAALLSVMQDAVTQSSQLDPYGFAIDGESIAARQRLDQSLLDRLKGLDASVLAERDRLFYDMIRWDLSLALEGASLPQSQIPIHHFRNRVADLAGEVGEGPQQGRRAAPRTASGFDYFDDTTPAQLAVTEARWRQDLERHDRPAPQAMARSTSDPAAWYREHLGWLKAYDTYLVEVKHQFELGSARGNTLPDELVDRVVKQLSSKLEGDQLSGLYDGWNAMPAQLDAALRDEYKGVLERINQHFVALRDYLDYRNGGAYAVRIGSGECDDGFCGMKDGRDWYRWLLKKHTTTTMTPEEVHQLGLSEVDRIFGSMVQVCHTVGKCASDDVAAAKQSGEIYAFFHYLNQPGFFYQNPYEVWSAGVNPGNPGSSLSEAQQAALAEHNRALTEYNRFKEKAALVLPDFFDAEKTIPRLDYEVVPVSYDEAPYGGVAWYQDGNPQTGRKGQFFLNTFYPFGLQSWNISTLLAHEAAPGHHFQITIAQELAAKDPDFPAYIAGSHYTAYAEGWALYTEYLADHDMGLYQGRGLYDPAKGDPKVEGSEAFNNQLQYFGRLNEEMLRAMRLVVDTGLHWYGWSHDRAVAYMKENSALGDGDVGSEVPRYMAYTGQATSYKAGQLTLLRMRATAEEALGSRFDLKGFHHHVLEYGMLPMSVLEQKNAQWIKAQQ</sequence>
<dbReference type="Proteomes" id="UP000023775">
    <property type="component" value="Unassembled WGS sequence"/>
</dbReference>
<name>N9VRH6_9GAMM</name>
<dbReference type="OrthoDB" id="9769898at2"/>
<evidence type="ECO:0000313" key="3">
    <source>
        <dbReference type="Proteomes" id="UP000023775"/>
    </source>
</evidence>
<keyword evidence="3" id="KW-1185">Reference proteome</keyword>
<dbReference type="EMBL" id="APVG01000001">
    <property type="protein sequence ID" value="ENY73931.1"/>
    <property type="molecule type" value="Genomic_DNA"/>
</dbReference>
<feature type="signal peptide" evidence="1">
    <location>
        <begin position="1"/>
        <end position="23"/>
    </location>
</feature>
<evidence type="ECO:0008006" key="4">
    <source>
        <dbReference type="Google" id="ProtNLM"/>
    </source>
</evidence>
<reference evidence="2 3" key="1">
    <citation type="journal article" date="2013" name="Genome Announc.">
        <title>Draft Genome Sequence of the Aeromonas diversa Type Strain.</title>
        <authorList>
            <person name="Farfan M."/>
            <person name="Spataro N."/>
            <person name="Sanglas A."/>
            <person name="Albarral V."/>
            <person name="Loren J.G."/>
            <person name="Bosch E."/>
            <person name="Fuste M.C."/>
        </authorList>
    </citation>
    <scope>NUCLEOTIDE SEQUENCE [LARGE SCALE GENOMIC DNA]</scope>
    <source>
        <strain evidence="2 3">2478-85</strain>
    </source>
</reference>
<evidence type="ECO:0000313" key="2">
    <source>
        <dbReference type="EMBL" id="ENY73931.1"/>
    </source>
</evidence>
<comment type="caution">
    <text evidence="2">The sequence shown here is derived from an EMBL/GenBank/DDBJ whole genome shotgun (WGS) entry which is preliminary data.</text>
</comment>
<dbReference type="RefSeq" id="WP_005345882.1">
    <property type="nucleotide sequence ID" value="NZ_APVG01000001.1"/>
</dbReference>
<proteinExistence type="predicted"/>
<dbReference type="PANTHER" id="PTHR33361:SF2">
    <property type="entry name" value="DUF885 DOMAIN-CONTAINING PROTEIN"/>
    <property type="match status" value="1"/>
</dbReference>
<dbReference type="PATRIC" id="fig|1268237.3.peg.151"/>
<dbReference type="AlphaFoldDB" id="N9VRH6"/>
<keyword evidence="1" id="KW-0732">Signal</keyword>
<evidence type="ECO:0000256" key="1">
    <source>
        <dbReference type="SAM" id="SignalP"/>
    </source>
</evidence>
<dbReference type="InterPro" id="IPR010281">
    <property type="entry name" value="DUF885"/>
</dbReference>
<feature type="chain" id="PRO_5004154862" description="DUF885 domain-containing protein" evidence="1">
    <location>
        <begin position="24"/>
        <end position="705"/>
    </location>
</feature>
<gene>
    <name evidence="2" type="ORF">G114_00765</name>
</gene>
<dbReference type="eggNOG" id="COG4805">
    <property type="taxonomic scope" value="Bacteria"/>
</dbReference>
<dbReference type="Pfam" id="PF05960">
    <property type="entry name" value="DUF885"/>
    <property type="match status" value="1"/>
</dbReference>